<feature type="domain" description="TRPM-like" evidence="11">
    <location>
        <begin position="455"/>
        <end position="669"/>
    </location>
</feature>
<dbReference type="Pfam" id="PF25508">
    <property type="entry name" value="TRPM2"/>
    <property type="match status" value="1"/>
</dbReference>
<dbReference type="InterPro" id="IPR050927">
    <property type="entry name" value="TRPM"/>
</dbReference>
<keyword evidence="2" id="KW-0813">Transport</keyword>
<evidence type="ECO:0000313" key="12">
    <source>
        <dbReference type="Proteomes" id="UP000695022"/>
    </source>
</evidence>
<evidence type="ECO:0000256" key="7">
    <source>
        <dbReference type="ARBA" id="ARBA00023303"/>
    </source>
</evidence>
<dbReference type="Pfam" id="PF18139">
    <property type="entry name" value="LSDAT_euk"/>
    <property type="match status" value="1"/>
</dbReference>
<feature type="transmembrane region" description="Helical" evidence="9">
    <location>
        <begin position="806"/>
        <end position="826"/>
    </location>
</feature>
<feature type="region of interest" description="Disordered" evidence="8">
    <location>
        <begin position="727"/>
        <end position="759"/>
    </location>
</feature>
<dbReference type="PANTHER" id="PTHR13800:SF41">
    <property type="entry name" value="PROTEIN CED-11"/>
    <property type="match status" value="1"/>
</dbReference>
<dbReference type="RefSeq" id="XP_014670278.1">
    <property type="nucleotide sequence ID" value="XM_014814792.1"/>
</dbReference>
<dbReference type="Proteomes" id="UP000695022">
    <property type="component" value="Unplaced"/>
</dbReference>
<dbReference type="InterPro" id="IPR057366">
    <property type="entry name" value="TRPM-like"/>
</dbReference>
<evidence type="ECO:0000313" key="13">
    <source>
        <dbReference type="RefSeq" id="XP_014670278.1"/>
    </source>
</evidence>
<evidence type="ECO:0000256" key="1">
    <source>
        <dbReference type="ARBA" id="ARBA00004141"/>
    </source>
</evidence>
<feature type="region of interest" description="Disordered" evidence="8">
    <location>
        <begin position="230"/>
        <end position="252"/>
    </location>
</feature>
<feature type="compositionally biased region" description="Polar residues" evidence="8">
    <location>
        <begin position="234"/>
        <end position="244"/>
    </location>
</feature>
<evidence type="ECO:0000259" key="11">
    <source>
        <dbReference type="Pfam" id="PF25508"/>
    </source>
</evidence>
<evidence type="ECO:0000256" key="6">
    <source>
        <dbReference type="ARBA" id="ARBA00023136"/>
    </source>
</evidence>
<evidence type="ECO:0000256" key="9">
    <source>
        <dbReference type="SAM" id="Phobius"/>
    </source>
</evidence>
<feature type="domain" description="TRPM SLOG" evidence="10">
    <location>
        <begin position="36"/>
        <end position="364"/>
    </location>
</feature>
<feature type="transmembrane region" description="Helical" evidence="9">
    <location>
        <begin position="832"/>
        <end position="850"/>
    </location>
</feature>
<feature type="transmembrane region" description="Helical" evidence="9">
    <location>
        <begin position="943"/>
        <end position="964"/>
    </location>
</feature>
<comment type="subcellular location">
    <subcellularLocation>
        <location evidence="1">Membrane</location>
        <topology evidence="1">Multi-pass membrane protein</topology>
    </subcellularLocation>
</comment>
<keyword evidence="7" id="KW-0407">Ion channel</keyword>
<evidence type="ECO:0000256" key="5">
    <source>
        <dbReference type="ARBA" id="ARBA00023065"/>
    </source>
</evidence>
<protein>
    <submittedName>
        <fullName evidence="13">Transient receptor potential cation channel subfamily M member 3-like</fullName>
    </submittedName>
</protein>
<dbReference type="InterPro" id="IPR041491">
    <property type="entry name" value="TRPM_SLOG"/>
</dbReference>
<dbReference type="Gene3D" id="3.90.79.10">
    <property type="entry name" value="Nucleoside Triphosphate Pyrophosphohydrolase"/>
    <property type="match status" value="1"/>
</dbReference>
<keyword evidence="5" id="KW-0406">Ion transport</keyword>
<feature type="transmembrane region" description="Helical" evidence="9">
    <location>
        <begin position="1025"/>
        <end position="1050"/>
    </location>
</feature>
<proteinExistence type="predicted"/>
<feature type="transmembrane region" description="Helical" evidence="9">
    <location>
        <begin position="862"/>
        <end position="888"/>
    </location>
</feature>
<evidence type="ECO:0000259" key="10">
    <source>
        <dbReference type="Pfam" id="PF18139"/>
    </source>
</evidence>
<feature type="transmembrane region" description="Helical" evidence="9">
    <location>
        <begin position="700"/>
        <end position="718"/>
    </location>
</feature>
<keyword evidence="12" id="KW-1185">Reference proteome</keyword>
<reference evidence="13" key="1">
    <citation type="submission" date="2025-08" db="UniProtKB">
        <authorList>
            <consortium name="RefSeq"/>
        </authorList>
    </citation>
    <scope>IDENTIFICATION</scope>
</reference>
<evidence type="ECO:0000256" key="4">
    <source>
        <dbReference type="ARBA" id="ARBA00022989"/>
    </source>
</evidence>
<dbReference type="GeneID" id="106811238"/>
<accession>A0ABM1EDK7</accession>
<evidence type="ECO:0000256" key="3">
    <source>
        <dbReference type="ARBA" id="ARBA00022692"/>
    </source>
</evidence>
<feature type="transmembrane region" description="Helical" evidence="9">
    <location>
        <begin position="900"/>
        <end position="922"/>
    </location>
</feature>
<keyword evidence="6 9" id="KW-0472">Membrane</keyword>
<name>A0ABM1EDK7_PRICU</name>
<evidence type="ECO:0000256" key="8">
    <source>
        <dbReference type="SAM" id="MobiDB-lite"/>
    </source>
</evidence>
<keyword evidence="4 9" id="KW-1133">Transmembrane helix</keyword>
<organism evidence="12 13">
    <name type="scientific">Priapulus caudatus</name>
    <name type="common">Priapulid worm</name>
    <dbReference type="NCBI Taxonomy" id="37621"/>
    <lineage>
        <taxon>Eukaryota</taxon>
        <taxon>Metazoa</taxon>
        <taxon>Ecdysozoa</taxon>
        <taxon>Scalidophora</taxon>
        <taxon>Priapulida</taxon>
        <taxon>Priapulimorpha</taxon>
        <taxon>Priapulimorphida</taxon>
        <taxon>Priapulidae</taxon>
        <taxon>Priapulus</taxon>
    </lineage>
</organism>
<sequence length="1547" mass="177996">MEMEDRFSSNPTGGNPVSYVSFSSDEDIAIDSEPKPYLRLPYNASSNDWFNCLRYAWNLKPPSIILSIFSTTNTRKRWHDQHQKERFQMGLVKAANTTPVWILTNGMDRGIANLIGDAIRQEKLKRETSYMHNVYVQEGIRRHQRLPKLIVIGIANTTLIDYEDALAGDNSKYPQRGPTVMVKNGDKRLVGDKGELNPYHTHFLLVDDTTPDKSGMTIFQVRVHRRMSCPGGYSRQNSRPSESEQGAGRSDDVLLNMETEEENARCMTAEVPVIGIVMQGDAAVVDLALVHLKMQLPVIVMKGTGMLADLLAFAFTELTERSDNEYLQSYIKPELSRRILHTFLEQCANNDIAMRQIRDRIIECVKVAKKGGRSCMTVIDINSASCDLADLPKYILYALFKSQYRLSRLEPEQLHTNLRLTLDWNCPDMAVSHIFQKLGGGKIKINKELFELALLRKDREDFIELFLDHGFKIHKYLSHRKLELLFEKGEDQGFFLNVCCGSILGYHVESLKDSQATINYMLNCLTGLNYKVEYHELSMNVSGVETLEQSADSAEMKARTVLIMWAVLFNRPKLAKVLWKRSEEPLVLALVLHRMYNMYAKFYVEPHLVSEMKAIAAGFQDLAVGILDISWIESPHRTLRMLSAERKYWENYSVIQVAYISVARKFIGHPCCQSWLTGIYMGEIEVKNLKWGPFALPQPLKVWTSAFLILPMYVWINFNTRESKETRRAVQQTDLDEADGEDEGEYTAEIEDDKTGPSDRLNNLEIDGINMSHTLFHFMDKLKRSEQRLPLWRKVYKLWSAPVTKFWTFQTFYVFYLLLFSYAVILPTCGDLYIDVAVWGWTLTILMEIIRRTYLQYKLYRILPLFLKSVEIVCVIVFLIAFLLLRILSDEIGFHYPFSAKVVMCLGLMYFYMRMIVTYLPISQTLGPMLVRIRRMVYVDFLDFMRVFLIFMAGGAVVMHAVIYPDFPINEELFRSAFHRAWFSLFITPVSELEGRQQCTRTESYGPDRCVQGLFTDHTCPHTGVMSYAVVITYLIICKMILVTLLFALFSSTNQKIQPIADEIWLYQRYSLVIDFSNRLRLPPPFTVISYVLMTLEFIYRKLCCTCRAADIPHGMQELQRREALSYSYWKMCAHRCWLKKDEAGSKMVASTNKDASNAVLEELLEMHKTSLRRVKDRLVEIERAVFNGRMHVENIHHLLEQKGVAGIVGKRGFDVHVLARQSPYPFTDLPKYPVLDKYVPWTSEYSLYDPVIFSQPASAYSDELRSLVDPDIIEEQEVKHNRAVEVDAIVEQENSDSDSDSCSLVVADSARSFAWNAIESVSVNGRRVTVDRQSWIVSADGSRCVYEVDVMGLPRNPWGRTGVRGRGVLCFWGPNHRVDMVITRFKRREGTRDFVYMDGKKMLMCLLIREGGNLCLPGGYVHGLESRYTVIMRSFMEKVLGEGVDSSRDDSAQDMIQFFNRYASASTRVRARHLYTGYLDAVRNTDNAWIESECWHFHYDHADVIDSKLPKESSTVEWKPVSPDMQLPASLVALIQQAHDTLDSNN</sequence>
<feature type="compositionally biased region" description="Acidic residues" evidence="8">
    <location>
        <begin position="734"/>
        <end position="752"/>
    </location>
</feature>
<evidence type="ECO:0000256" key="2">
    <source>
        <dbReference type="ARBA" id="ARBA00022448"/>
    </source>
</evidence>
<dbReference type="Pfam" id="PF25969">
    <property type="entry name" value="NUDT9_N"/>
    <property type="match status" value="1"/>
</dbReference>
<gene>
    <name evidence="13" type="primary">LOC106811238</name>
</gene>
<dbReference type="PANTHER" id="PTHR13800">
    <property type="entry name" value="TRANSIENT RECEPTOR POTENTIAL CATION CHANNEL, SUBFAMILY M, MEMBER 6"/>
    <property type="match status" value="1"/>
</dbReference>
<keyword evidence="3 9" id="KW-0812">Transmembrane</keyword>